<sequence>FYKLQGPSCRFHLPEGRHPGGRGTRMDVGTTSALPFSQCPSERPRRTPTAGGGPPTRWPPPGSCCAPTVTTTSMPALLTGPSAPRPPRTAASHPSCCSRCPASPRGPRRPLGATCPGPAVGPHRSTGWAAQARTARGRSLSGMSGHLLLLVPTRTHSRPSSTRGPSGSSTVPCPGGSSSLSSHTN</sequence>
<evidence type="ECO:0000313" key="2">
    <source>
        <dbReference type="EMBL" id="PNI93221.1"/>
    </source>
</evidence>
<feature type="compositionally biased region" description="Polar residues" evidence="1">
    <location>
        <begin position="176"/>
        <end position="185"/>
    </location>
</feature>
<feature type="non-terminal residue" evidence="2">
    <location>
        <position position="1"/>
    </location>
</feature>
<feature type="region of interest" description="Disordered" evidence="1">
    <location>
        <begin position="154"/>
        <end position="185"/>
    </location>
</feature>
<evidence type="ECO:0000313" key="3">
    <source>
        <dbReference type="Proteomes" id="UP000236370"/>
    </source>
</evidence>
<dbReference type="EMBL" id="NBAG03000050">
    <property type="protein sequence ID" value="PNI93221.1"/>
    <property type="molecule type" value="Genomic_DNA"/>
</dbReference>
<feature type="region of interest" description="Disordered" evidence="1">
    <location>
        <begin position="1"/>
        <end position="126"/>
    </location>
</feature>
<gene>
    <name evidence="2" type="ORF">CK820_G0033723</name>
</gene>
<accession>A0A2J8QAC2</accession>
<name>A0A2J8QAC2_PANTR</name>
<dbReference type="Proteomes" id="UP000236370">
    <property type="component" value="Unassembled WGS sequence"/>
</dbReference>
<reference evidence="2 3" key="1">
    <citation type="submission" date="2017-12" db="EMBL/GenBank/DDBJ databases">
        <title>High-resolution comparative analysis of great ape genomes.</title>
        <authorList>
            <person name="Pollen A."/>
            <person name="Hastie A."/>
            <person name="Hormozdiari F."/>
            <person name="Dougherty M."/>
            <person name="Liu R."/>
            <person name="Chaisson M."/>
            <person name="Hoppe E."/>
            <person name="Hill C."/>
            <person name="Pang A."/>
            <person name="Hillier L."/>
            <person name="Baker C."/>
            <person name="Armstrong J."/>
            <person name="Shendure J."/>
            <person name="Paten B."/>
            <person name="Wilson R."/>
            <person name="Chao H."/>
            <person name="Schneider V."/>
            <person name="Ventura M."/>
            <person name="Kronenberg Z."/>
            <person name="Murali S."/>
            <person name="Gordon D."/>
            <person name="Cantsilieris S."/>
            <person name="Munson K."/>
            <person name="Nelson B."/>
            <person name="Raja A."/>
            <person name="Underwood J."/>
            <person name="Diekhans M."/>
            <person name="Fiddes I."/>
            <person name="Haussler D."/>
            <person name="Eichler E."/>
        </authorList>
    </citation>
    <scope>NUCLEOTIDE SEQUENCE [LARGE SCALE GENOMIC DNA]</scope>
    <source>
        <strain evidence="2">Yerkes chimp pedigree #C0471</strain>
    </source>
</reference>
<protein>
    <submittedName>
        <fullName evidence="2">SHANK2 isoform 6</fullName>
    </submittedName>
</protein>
<proteinExistence type="predicted"/>
<dbReference type="AlphaFoldDB" id="A0A2J8QAC2"/>
<feature type="compositionally biased region" description="Low complexity" evidence="1">
    <location>
        <begin position="154"/>
        <end position="170"/>
    </location>
</feature>
<comment type="caution">
    <text evidence="2">The sequence shown here is derived from an EMBL/GenBank/DDBJ whole genome shotgun (WGS) entry which is preliminary data.</text>
</comment>
<organism evidence="2 3">
    <name type="scientific">Pan troglodytes</name>
    <name type="common">Chimpanzee</name>
    <dbReference type="NCBI Taxonomy" id="9598"/>
    <lineage>
        <taxon>Eukaryota</taxon>
        <taxon>Metazoa</taxon>
        <taxon>Chordata</taxon>
        <taxon>Craniata</taxon>
        <taxon>Vertebrata</taxon>
        <taxon>Euteleostomi</taxon>
        <taxon>Mammalia</taxon>
        <taxon>Eutheria</taxon>
        <taxon>Euarchontoglires</taxon>
        <taxon>Primates</taxon>
        <taxon>Haplorrhini</taxon>
        <taxon>Catarrhini</taxon>
        <taxon>Hominidae</taxon>
        <taxon>Pan</taxon>
    </lineage>
</organism>
<feature type="compositionally biased region" description="Polar residues" evidence="1">
    <location>
        <begin position="29"/>
        <end position="40"/>
    </location>
</feature>
<evidence type="ECO:0000256" key="1">
    <source>
        <dbReference type="SAM" id="MobiDB-lite"/>
    </source>
</evidence>
<feature type="non-terminal residue" evidence="2">
    <location>
        <position position="185"/>
    </location>
</feature>